<keyword evidence="4" id="KW-0997">Cell inner membrane</keyword>
<dbReference type="RefSeq" id="WP_066227525.1">
    <property type="nucleotide sequence ID" value="NZ_JBHLVN010000001.1"/>
</dbReference>
<keyword evidence="7 9" id="KW-0472">Membrane</keyword>
<evidence type="ECO:0000256" key="3">
    <source>
        <dbReference type="ARBA" id="ARBA00022475"/>
    </source>
</evidence>
<dbReference type="PANTHER" id="PTHR35011:SF2">
    <property type="entry name" value="2,3-DIKETO-L-GULONATE TRAP TRANSPORTER SMALL PERMEASE PROTEIN YIAM"/>
    <property type="match status" value="1"/>
</dbReference>
<accession>A0ABV6GN47</accession>
<feature type="transmembrane region" description="Helical" evidence="9">
    <location>
        <begin position="88"/>
        <end position="110"/>
    </location>
</feature>
<comment type="caution">
    <text evidence="11">The sequence shown here is derived from an EMBL/GenBank/DDBJ whole genome shotgun (WGS) entry which is preliminary data.</text>
</comment>
<dbReference type="EMBL" id="JBHLVN010000001">
    <property type="protein sequence ID" value="MFC0295911.1"/>
    <property type="molecule type" value="Genomic_DNA"/>
</dbReference>
<protein>
    <submittedName>
        <fullName evidence="11">TRAP transporter small permease</fullName>
    </submittedName>
</protein>
<dbReference type="InterPro" id="IPR007387">
    <property type="entry name" value="TRAP_DctQ"/>
</dbReference>
<dbReference type="PANTHER" id="PTHR35011">
    <property type="entry name" value="2,3-DIKETO-L-GULONATE TRAP TRANSPORTER SMALL PERMEASE PROTEIN YIAM"/>
    <property type="match status" value="1"/>
</dbReference>
<dbReference type="Proteomes" id="UP001589785">
    <property type="component" value="Unassembled WGS sequence"/>
</dbReference>
<dbReference type="Pfam" id="PF04290">
    <property type="entry name" value="DctQ"/>
    <property type="match status" value="1"/>
</dbReference>
<feature type="transmembrane region" description="Helical" evidence="9">
    <location>
        <begin position="50"/>
        <end position="67"/>
    </location>
</feature>
<name>A0ABV6GN47_9BACL</name>
<evidence type="ECO:0000256" key="1">
    <source>
        <dbReference type="ARBA" id="ARBA00004429"/>
    </source>
</evidence>
<keyword evidence="2" id="KW-0813">Transport</keyword>
<reference evidence="11 12" key="1">
    <citation type="submission" date="2024-09" db="EMBL/GenBank/DDBJ databases">
        <authorList>
            <person name="Sun Q."/>
            <person name="Mori K."/>
        </authorList>
    </citation>
    <scope>NUCLEOTIDE SEQUENCE [LARGE SCALE GENOMIC DNA]</scope>
    <source>
        <strain evidence="11 12">CCM 7224</strain>
    </source>
</reference>
<comment type="similarity">
    <text evidence="8">Belongs to the TRAP transporter small permease family.</text>
</comment>
<evidence type="ECO:0000256" key="4">
    <source>
        <dbReference type="ARBA" id="ARBA00022519"/>
    </source>
</evidence>
<feature type="transmembrane region" description="Helical" evidence="9">
    <location>
        <begin position="130"/>
        <end position="153"/>
    </location>
</feature>
<evidence type="ECO:0000313" key="11">
    <source>
        <dbReference type="EMBL" id="MFC0295911.1"/>
    </source>
</evidence>
<evidence type="ECO:0000256" key="5">
    <source>
        <dbReference type="ARBA" id="ARBA00022692"/>
    </source>
</evidence>
<evidence type="ECO:0000256" key="2">
    <source>
        <dbReference type="ARBA" id="ARBA00022448"/>
    </source>
</evidence>
<evidence type="ECO:0000256" key="6">
    <source>
        <dbReference type="ARBA" id="ARBA00022989"/>
    </source>
</evidence>
<feature type="transmembrane region" description="Helical" evidence="9">
    <location>
        <begin position="12"/>
        <end position="38"/>
    </location>
</feature>
<keyword evidence="3" id="KW-1003">Cell membrane</keyword>
<evidence type="ECO:0000256" key="8">
    <source>
        <dbReference type="ARBA" id="ARBA00038436"/>
    </source>
</evidence>
<evidence type="ECO:0000313" key="12">
    <source>
        <dbReference type="Proteomes" id="UP001589785"/>
    </source>
</evidence>
<feature type="domain" description="Tripartite ATP-independent periplasmic transporters DctQ component" evidence="10">
    <location>
        <begin position="26"/>
        <end position="153"/>
    </location>
</feature>
<keyword evidence="5 9" id="KW-0812">Transmembrane</keyword>
<sequence length="163" mass="18701">MKWVHRLSNGIYVIEKVLAVILCVIMLVSLSLGVVYRYVLSSPLTWAEEVSIFSLVWLTFIGGSMSLKRKEYAAITIVMDKLQGKAKIWLLGLSFFIVFVFVLYIFYLAFKWISSPTIMLQYSNAMRLPMIIPYLSVPVSFLFMIVHSLDLLLNHGLQRKGEV</sequence>
<comment type="subcellular location">
    <subcellularLocation>
        <location evidence="1">Cell inner membrane</location>
        <topology evidence="1">Multi-pass membrane protein</topology>
    </subcellularLocation>
</comment>
<evidence type="ECO:0000259" key="10">
    <source>
        <dbReference type="Pfam" id="PF04290"/>
    </source>
</evidence>
<gene>
    <name evidence="11" type="ORF">ACFFHQ_00170</name>
</gene>
<evidence type="ECO:0000256" key="7">
    <source>
        <dbReference type="ARBA" id="ARBA00023136"/>
    </source>
</evidence>
<keyword evidence="12" id="KW-1185">Reference proteome</keyword>
<organism evidence="11 12">
    <name type="scientific">Geobacillus jurassicus</name>
    <dbReference type="NCBI Taxonomy" id="235932"/>
    <lineage>
        <taxon>Bacteria</taxon>
        <taxon>Bacillati</taxon>
        <taxon>Bacillota</taxon>
        <taxon>Bacilli</taxon>
        <taxon>Bacillales</taxon>
        <taxon>Anoxybacillaceae</taxon>
        <taxon>Geobacillus</taxon>
    </lineage>
</organism>
<evidence type="ECO:0000256" key="9">
    <source>
        <dbReference type="SAM" id="Phobius"/>
    </source>
</evidence>
<keyword evidence="6 9" id="KW-1133">Transmembrane helix</keyword>
<proteinExistence type="inferred from homology"/>
<dbReference type="InterPro" id="IPR055348">
    <property type="entry name" value="DctQ"/>
</dbReference>